<gene>
    <name evidence="1" type="ORF">J2W43_005158</name>
</gene>
<name>A0AAW8MHH9_9PSED</name>
<organism evidence="1 2">
    <name type="scientific">Pseudomonas brassicacearum</name>
    <dbReference type="NCBI Taxonomy" id="930166"/>
    <lineage>
        <taxon>Bacteria</taxon>
        <taxon>Pseudomonadati</taxon>
        <taxon>Pseudomonadota</taxon>
        <taxon>Gammaproteobacteria</taxon>
        <taxon>Pseudomonadales</taxon>
        <taxon>Pseudomonadaceae</taxon>
        <taxon>Pseudomonas</taxon>
    </lineage>
</organism>
<comment type="caution">
    <text evidence="1">The sequence shown here is derived from an EMBL/GenBank/DDBJ whole genome shotgun (WGS) entry which is preliminary data.</text>
</comment>
<protein>
    <submittedName>
        <fullName evidence="1">Uncharacterized protein</fullName>
    </submittedName>
</protein>
<proteinExistence type="predicted"/>
<accession>A0AAW8MHH9</accession>
<dbReference type="EMBL" id="JAVDVC010000013">
    <property type="protein sequence ID" value="MDR6961145.1"/>
    <property type="molecule type" value="Genomic_DNA"/>
</dbReference>
<dbReference type="AlphaFoldDB" id="A0AAW8MHH9"/>
<evidence type="ECO:0000313" key="1">
    <source>
        <dbReference type="EMBL" id="MDR6961145.1"/>
    </source>
</evidence>
<evidence type="ECO:0000313" key="2">
    <source>
        <dbReference type="Proteomes" id="UP001252613"/>
    </source>
</evidence>
<sequence length="67" mass="7313">MPEPHQSNRETCGSELARESGVSDNINVDCYAVFASKLAPTGVSFDWRVSGTGALKKVLQMLTVYHL</sequence>
<dbReference type="Proteomes" id="UP001252613">
    <property type="component" value="Unassembled WGS sequence"/>
</dbReference>
<reference evidence="1" key="1">
    <citation type="submission" date="2023-07" db="EMBL/GenBank/DDBJ databases">
        <title>Sorghum-associated microbial communities from plants grown in Nebraska, USA.</title>
        <authorList>
            <person name="Schachtman D."/>
        </authorList>
    </citation>
    <scope>NUCLEOTIDE SEQUENCE</scope>
    <source>
        <strain evidence="1">3432</strain>
    </source>
</reference>